<dbReference type="GO" id="GO:0015297">
    <property type="term" value="F:antiporter activity"/>
    <property type="evidence" value="ECO:0007669"/>
    <property type="project" value="UniProtKB-KW"/>
</dbReference>
<keyword evidence="3" id="KW-0050">Antiport</keyword>
<gene>
    <name evidence="13" type="ORF">AMAG_04896</name>
</gene>
<dbReference type="EMBL" id="GG745332">
    <property type="protein sequence ID" value="KNE58075.1"/>
    <property type="molecule type" value="Genomic_DNA"/>
</dbReference>
<evidence type="ECO:0000256" key="5">
    <source>
        <dbReference type="ARBA" id="ARBA00022989"/>
    </source>
</evidence>
<comment type="subcellular location">
    <subcellularLocation>
        <location evidence="1">Membrane</location>
        <topology evidence="1">Multi-pass membrane protein</topology>
    </subcellularLocation>
</comment>
<reference evidence="14" key="2">
    <citation type="submission" date="2009-11" db="EMBL/GenBank/DDBJ databases">
        <title>The Genome Sequence of Allomyces macrogynus strain ATCC 38327.</title>
        <authorList>
            <consortium name="The Broad Institute Genome Sequencing Platform"/>
            <person name="Russ C."/>
            <person name="Cuomo C."/>
            <person name="Shea T."/>
            <person name="Young S.K."/>
            <person name="Zeng Q."/>
            <person name="Koehrsen M."/>
            <person name="Haas B."/>
            <person name="Borodovsky M."/>
            <person name="Guigo R."/>
            <person name="Alvarado L."/>
            <person name="Berlin A."/>
            <person name="Borenstein D."/>
            <person name="Chen Z."/>
            <person name="Engels R."/>
            <person name="Freedman E."/>
            <person name="Gellesch M."/>
            <person name="Goldberg J."/>
            <person name="Griggs A."/>
            <person name="Gujja S."/>
            <person name="Heiman D."/>
            <person name="Hepburn T."/>
            <person name="Howarth C."/>
            <person name="Jen D."/>
            <person name="Larson L."/>
            <person name="Lewis B."/>
            <person name="Mehta T."/>
            <person name="Park D."/>
            <person name="Pearson M."/>
            <person name="Roberts A."/>
            <person name="Saif S."/>
            <person name="Shenoy N."/>
            <person name="Sisk P."/>
            <person name="Stolte C."/>
            <person name="Sykes S."/>
            <person name="Walk T."/>
            <person name="White J."/>
            <person name="Yandava C."/>
            <person name="Burger G."/>
            <person name="Gray M.W."/>
            <person name="Holland P.W.H."/>
            <person name="King N."/>
            <person name="Lang F.B.F."/>
            <person name="Roger A.J."/>
            <person name="Ruiz-Trillo I."/>
            <person name="Lander E."/>
            <person name="Nusbaum C."/>
        </authorList>
    </citation>
    <scope>NUCLEOTIDE SEQUENCE [LARGE SCALE GENOMIC DNA]</scope>
    <source>
        <strain evidence="14">ATCC 38327</strain>
    </source>
</reference>
<keyword evidence="6" id="KW-0915">Sodium</keyword>
<feature type="region of interest" description="Disordered" evidence="10">
    <location>
        <begin position="21"/>
        <end position="51"/>
    </location>
</feature>
<evidence type="ECO:0000256" key="7">
    <source>
        <dbReference type="ARBA" id="ARBA00023065"/>
    </source>
</evidence>
<name>A0A0L0S6L0_ALLM3</name>
<keyword evidence="8 11" id="KW-0472">Membrane</keyword>
<dbReference type="eggNOG" id="ENOG502QU6S">
    <property type="taxonomic scope" value="Eukaryota"/>
</dbReference>
<dbReference type="GO" id="GO:1902600">
    <property type="term" value="P:proton transmembrane transport"/>
    <property type="evidence" value="ECO:0007669"/>
    <property type="project" value="InterPro"/>
</dbReference>
<evidence type="ECO:0000313" key="13">
    <source>
        <dbReference type="EMBL" id="KNE58075.1"/>
    </source>
</evidence>
<feature type="compositionally biased region" description="Pro residues" evidence="10">
    <location>
        <begin position="594"/>
        <end position="603"/>
    </location>
</feature>
<feature type="transmembrane region" description="Helical" evidence="11">
    <location>
        <begin position="229"/>
        <end position="251"/>
    </location>
</feature>
<feature type="transmembrane region" description="Helical" evidence="11">
    <location>
        <begin position="384"/>
        <end position="405"/>
    </location>
</feature>
<evidence type="ECO:0000256" key="8">
    <source>
        <dbReference type="ARBA" id="ARBA00023136"/>
    </source>
</evidence>
<reference evidence="13 14" key="1">
    <citation type="submission" date="2009-11" db="EMBL/GenBank/DDBJ databases">
        <title>Annotation of Allomyces macrogynus ATCC 38327.</title>
        <authorList>
            <consortium name="The Broad Institute Genome Sequencing Platform"/>
            <person name="Russ C."/>
            <person name="Cuomo C."/>
            <person name="Burger G."/>
            <person name="Gray M.W."/>
            <person name="Holland P.W.H."/>
            <person name="King N."/>
            <person name="Lang F.B.F."/>
            <person name="Roger A.J."/>
            <person name="Ruiz-Trillo I."/>
            <person name="Young S.K."/>
            <person name="Zeng Q."/>
            <person name="Gargeya S."/>
            <person name="Fitzgerald M."/>
            <person name="Haas B."/>
            <person name="Abouelleil A."/>
            <person name="Alvarado L."/>
            <person name="Arachchi H.M."/>
            <person name="Berlin A."/>
            <person name="Chapman S.B."/>
            <person name="Gearin G."/>
            <person name="Goldberg J."/>
            <person name="Griggs A."/>
            <person name="Gujja S."/>
            <person name="Hansen M."/>
            <person name="Heiman D."/>
            <person name="Howarth C."/>
            <person name="Larimer J."/>
            <person name="Lui A."/>
            <person name="MacDonald P.J.P."/>
            <person name="McCowen C."/>
            <person name="Montmayeur A."/>
            <person name="Murphy C."/>
            <person name="Neiman D."/>
            <person name="Pearson M."/>
            <person name="Priest M."/>
            <person name="Roberts A."/>
            <person name="Saif S."/>
            <person name="Shea T."/>
            <person name="Sisk P."/>
            <person name="Stolte C."/>
            <person name="Sykes S."/>
            <person name="Wortman J."/>
            <person name="Nusbaum C."/>
            <person name="Birren B."/>
        </authorList>
    </citation>
    <scope>NUCLEOTIDE SEQUENCE [LARGE SCALE GENOMIC DNA]</scope>
    <source>
        <strain evidence="13 14">ATCC 38327</strain>
    </source>
</reference>
<keyword evidence="9" id="KW-0739">Sodium transport</keyword>
<protein>
    <recommendedName>
        <fullName evidence="12">Cation/H+ exchanger transmembrane domain-containing protein</fullName>
    </recommendedName>
</protein>
<evidence type="ECO:0000259" key="12">
    <source>
        <dbReference type="Pfam" id="PF00999"/>
    </source>
</evidence>
<feature type="region of interest" description="Disordered" evidence="10">
    <location>
        <begin position="565"/>
        <end position="644"/>
    </location>
</feature>
<dbReference type="VEuPathDB" id="FungiDB:AMAG_04896"/>
<feature type="transmembrane region" description="Helical" evidence="11">
    <location>
        <begin position="507"/>
        <end position="524"/>
    </location>
</feature>
<feature type="compositionally biased region" description="Basic residues" evidence="10">
    <location>
        <begin position="570"/>
        <end position="580"/>
    </location>
</feature>
<feature type="compositionally biased region" description="Pro residues" evidence="10">
    <location>
        <begin position="624"/>
        <end position="633"/>
    </location>
</feature>
<dbReference type="Gene3D" id="1.20.1530.20">
    <property type="match status" value="2"/>
</dbReference>
<dbReference type="GO" id="GO:0006814">
    <property type="term" value="P:sodium ion transport"/>
    <property type="evidence" value="ECO:0007669"/>
    <property type="project" value="UniProtKB-KW"/>
</dbReference>
<dbReference type="Pfam" id="PF00999">
    <property type="entry name" value="Na_H_Exchanger"/>
    <property type="match status" value="2"/>
</dbReference>
<feature type="transmembrane region" description="Helical" evidence="11">
    <location>
        <begin position="536"/>
        <end position="561"/>
    </location>
</feature>
<feature type="compositionally biased region" description="Basic and acidic residues" evidence="10">
    <location>
        <begin position="94"/>
        <end position="109"/>
    </location>
</feature>
<accession>A0A0L0S6L0</accession>
<evidence type="ECO:0000256" key="10">
    <source>
        <dbReference type="SAM" id="MobiDB-lite"/>
    </source>
</evidence>
<dbReference type="GO" id="GO:0016020">
    <property type="term" value="C:membrane"/>
    <property type="evidence" value="ECO:0007669"/>
    <property type="project" value="UniProtKB-SubCell"/>
</dbReference>
<feature type="region of interest" description="Disordered" evidence="10">
    <location>
        <begin position="63"/>
        <end position="109"/>
    </location>
</feature>
<evidence type="ECO:0000256" key="6">
    <source>
        <dbReference type="ARBA" id="ARBA00023053"/>
    </source>
</evidence>
<feature type="domain" description="Cation/H+ exchanger transmembrane" evidence="12">
    <location>
        <begin position="339"/>
        <end position="552"/>
    </location>
</feature>
<dbReference type="Proteomes" id="UP000054350">
    <property type="component" value="Unassembled WGS sequence"/>
</dbReference>
<keyword evidence="7" id="KW-0406">Ion transport</keyword>
<dbReference type="InterPro" id="IPR038770">
    <property type="entry name" value="Na+/solute_symporter_sf"/>
</dbReference>
<dbReference type="PANTHER" id="PTHR43562">
    <property type="entry name" value="NAPA-TYPE SODIUM/HYDROGEN ANTIPORTER"/>
    <property type="match status" value="1"/>
</dbReference>
<sequence length="729" mass="76428">MSEPCPACHRLCAKTRRACERHHLPPPSRHSPRRRCTADPLQAPPGTLNPALDAHFHGDVCDKSDSNRCHQQSSRHCSHDTRHSNHQVGKPASTRRDTHDEHAPSHPRNLDKYFMSAADALAAPGAPPDAGTARFSPYLEPSLHQLGVLASFLVVLNVVRIAFDQLFYAGLVGELLLGVVYGTPLADLLTDAWLDTFRVLGDLGLILVVFEGGLGIHRDLLLANLPLSTLAAMIGVLTPIALSVLLLHVAFGYPLAQALAAGAALSSTSLGTTFVALGSTVGRVSAAAAASTTVQTATDAPAATLSPASLDDADIVPAPADSVPPPAPAPTPAAADPITTRFGTVLISAALIDDVVGLVMLSIIDAASAAPSAGSEKWWTHAVVRPLVASFALAAAVPALGVWVLRPVFRKWIEPWLVRTSETIRTRAVLIGQLGVLAGLVTAAGKAGASNLLGAFLAGLLLEALPSEPNEMACHTRDEDEETSVVPTAVVSFMDVFATTLGPLKEYILAPLFFSSMGSAIPFFSLWTPKILWRGLVYAVLMGLGKFIVGPVVIGIDHFLIRCGQPAPPRRSRRHRRSTRPRSGASWLSGDGIPAPPPPPPAAALPAPSGMRSRRGTRDDKPRAPAPLPPPTSSPDVAPADPPPENLAAPAALLGLGLVARGEIGILIAQLAYSGGVTSRNDPAQTPALGEEPFLLATWAIVVCTVVGPLGMAALARRWWPRIAAGPWG</sequence>
<keyword evidence="2" id="KW-0813">Transport</keyword>
<dbReference type="OrthoDB" id="1288932at2759"/>
<evidence type="ECO:0000256" key="1">
    <source>
        <dbReference type="ARBA" id="ARBA00004141"/>
    </source>
</evidence>
<evidence type="ECO:0000313" key="14">
    <source>
        <dbReference type="Proteomes" id="UP000054350"/>
    </source>
</evidence>
<feature type="transmembrane region" description="Helical" evidence="11">
    <location>
        <begin position="257"/>
        <end position="277"/>
    </location>
</feature>
<organism evidence="13 14">
    <name type="scientific">Allomyces macrogynus (strain ATCC 38327)</name>
    <name type="common">Allomyces javanicus var. macrogynus</name>
    <dbReference type="NCBI Taxonomy" id="578462"/>
    <lineage>
        <taxon>Eukaryota</taxon>
        <taxon>Fungi</taxon>
        <taxon>Fungi incertae sedis</taxon>
        <taxon>Blastocladiomycota</taxon>
        <taxon>Blastocladiomycetes</taxon>
        <taxon>Blastocladiales</taxon>
        <taxon>Blastocladiaceae</taxon>
        <taxon>Allomyces</taxon>
    </lineage>
</organism>
<dbReference type="OMA" id="HEPNIIQ"/>
<keyword evidence="4 11" id="KW-0812">Transmembrane</keyword>
<feature type="transmembrane region" description="Helical" evidence="11">
    <location>
        <begin position="197"/>
        <end position="217"/>
    </location>
</feature>
<dbReference type="AlphaFoldDB" id="A0A0L0S6L0"/>
<dbReference type="PANTHER" id="PTHR43562:SF3">
    <property type="entry name" value="SODIUM ION_PROTON EXCHANGER (EUROFUNG)"/>
    <property type="match status" value="1"/>
</dbReference>
<feature type="domain" description="Cation/H+ exchanger transmembrane" evidence="12">
    <location>
        <begin position="163"/>
        <end position="277"/>
    </location>
</feature>
<feature type="transmembrane region" description="Helical" evidence="11">
    <location>
        <begin position="693"/>
        <end position="715"/>
    </location>
</feature>
<feature type="transmembrane region" description="Helical" evidence="11">
    <location>
        <begin position="166"/>
        <end position="185"/>
    </location>
</feature>
<keyword evidence="5 11" id="KW-1133">Transmembrane helix</keyword>
<keyword evidence="14" id="KW-1185">Reference proteome</keyword>
<evidence type="ECO:0000256" key="4">
    <source>
        <dbReference type="ARBA" id="ARBA00022692"/>
    </source>
</evidence>
<feature type="transmembrane region" description="Helical" evidence="11">
    <location>
        <begin position="345"/>
        <end position="364"/>
    </location>
</feature>
<evidence type="ECO:0000256" key="3">
    <source>
        <dbReference type="ARBA" id="ARBA00022449"/>
    </source>
</evidence>
<proteinExistence type="predicted"/>
<dbReference type="InterPro" id="IPR006153">
    <property type="entry name" value="Cation/H_exchanger_TM"/>
</dbReference>
<evidence type="ECO:0000256" key="9">
    <source>
        <dbReference type="ARBA" id="ARBA00023201"/>
    </source>
</evidence>
<feature type="transmembrane region" description="Helical" evidence="11">
    <location>
        <begin position="142"/>
        <end position="159"/>
    </location>
</feature>
<evidence type="ECO:0000256" key="11">
    <source>
        <dbReference type="SAM" id="Phobius"/>
    </source>
</evidence>
<evidence type="ECO:0000256" key="2">
    <source>
        <dbReference type="ARBA" id="ARBA00022448"/>
    </source>
</evidence>